<dbReference type="KEGG" id="samy:DB32_002161"/>
<protein>
    <submittedName>
        <fullName evidence="2">Uncharacterized protein</fullName>
    </submittedName>
</protein>
<evidence type="ECO:0000313" key="3">
    <source>
        <dbReference type="Proteomes" id="UP000034883"/>
    </source>
</evidence>
<dbReference type="InterPro" id="IPR004027">
    <property type="entry name" value="SEC_C_motif"/>
</dbReference>
<dbReference type="SUPFAM" id="SSF143011">
    <property type="entry name" value="RelE-like"/>
    <property type="match status" value="1"/>
</dbReference>
<dbReference type="Pfam" id="PF02810">
    <property type="entry name" value="SEC-C"/>
    <property type="match status" value="1"/>
</dbReference>
<dbReference type="InterPro" id="IPR035093">
    <property type="entry name" value="RelE/ParE_toxin_dom_sf"/>
</dbReference>
<organism evidence="2 3">
    <name type="scientific">Sandaracinus amylolyticus</name>
    <dbReference type="NCBI Taxonomy" id="927083"/>
    <lineage>
        <taxon>Bacteria</taxon>
        <taxon>Pseudomonadati</taxon>
        <taxon>Myxococcota</taxon>
        <taxon>Polyangia</taxon>
        <taxon>Polyangiales</taxon>
        <taxon>Sandaracinaceae</taxon>
        <taxon>Sandaracinus</taxon>
    </lineage>
</organism>
<dbReference type="SUPFAM" id="SSF103642">
    <property type="entry name" value="Sec-C motif"/>
    <property type="match status" value="1"/>
</dbReference>
<evidence type="ECO:0000313" key="2">
    <source>
        <dbReference type="EMBL" id="AKF05012.1"/>
    </source>
</evidence>
<keyword evidence="3" id="KW-1185">Reference proteome</keyword>
<proteinExistence type="predicted"/>
<dbReference type="Gene3D" id="3.30.2310.20">
    <property type="entry name" value="RelE-like"/>
    <property type="match status" value="1"/>
</dbReference>
<dbReference type="EMBL" id="CP011125">
    <property type="protein sequence ID" value="AKF05012.1"/>
    <property type="molecule type" value="Genomic_DNA"/>
</dbReference>
<sequence length="704" mass="77447">MRDASDVSTARPIVERAPADPALIARARSTPLTRDGIAELARESESALEAALAETLDRRDIKAATALALALAAADRTLDPALVSRLVPDVDQRDLVPSLLRACGDSPQARLDVMRQALERGQLSHDREAIVAFVASQLLGDAPWPAPWPGLLRTLARQRLGTEAGVLLGTVIQRAADSHLTAVGQEWVDLAGRSNAEEISKFWLEGWTQPVLEILPETEPPRVVAGYTVRKAQERPGRNDPCHCGSGKKYKKCHATQDDAQDRVADQPLVDAARVSATDVDGMRIQEVLALPFERLARPALVTAIRQLRAYHRWEDAERALDVLAAMPKEGDGSDVEHQREDLIEEALRMRCLDVLDRQLAKVKDREALQSRVRAGIACARPSDSTVAVLDEQARRGLHGDADAIADVAYALLDHAPALGILVARGALDPEHVEASDTMLDEIELARDRLELPPGDAYGPLYDEWVEGRKAESARSEAEAAEMTRVRAELERAESEVDARQAQVVALEHEIRELRERLDRSMSAVQREHAGMPHDAVAAAYRTAEEHRQRLARKVEEMKSLLAEGNAERASLRERVAELEAARTAASRSDSDSAEIALGPADDGGSSDEATMPVRIPVFDPRAIESLRELQPKTSRQAVSIAGRLASGDRAAWRDVKRMQGMEGVWTARVGIHHRLIFTVDEDQLDVRDVVTREALLTTLERYR</sequence>
<dbReference type="Gene3D" id="3.10.450.50">
    <property type="match status" value="1"/>
</dbReference>
<accession>A0A0F6W1D7</accession>
<reference evidence="2 3" key="1">
    <citation type="submission" date="2015-03" db="EMBL/GenBank/DDBJ databases">
        <title>Genome assembly of Sandaracinus amylolyticus DSM 53668.</title>
        <authorList>
            <person name="Sharma G."/>
            <person name="Subramanian S."/>
        </authorList>
    </citation>
    <scope>NUCLEOTIDE SEQUENCE [LARGE SCALE GENOMIC DNA]</scope>
    <source>
        <strain evidence="2 3">DSM 53668</strain>
    </source>
</reference>
<dbReference type="AlphaFoldDB" id="A0A0F6W1D7"/>
<evidence type="ECO:0000256" key="1">
    <source>
        <dbReference type="SAM" id="MobiDB-lite"/>
    </source>
</evidence>
<feature type="region of interest" description="Disordered" evidence="1">
    <location>
        <begin position="583"/>
        <end position="609"/>
    </location>
</feature>
<dbReference type="STRING" id="927083.DB32_002161"/>
<dbReference type="Proteomes" id="UP000034883">
    <property type="component" value="Chromosome"/>
</dbReference>
<name>A0A0F6W1D7_9BACT</name>
<gene>
    <name evidence="2" type="ORF">DB32_002161</name>
</gene>